<dbReference type="Gene3D" id="1.25.40.10">
    <property type="entry name" value="Tetratricopeptide repeat domain"/>
    <property type="match status" value="1"/>
</dbReference>
<evidence type="ECO:0000313" key="3">
    <source>
        <dbReference type="Proteomes" id="UP001524460"/>
    </source>
</evidence>
<dbReference type="InterPro" id="IPR050767">
    <property type="entry name" value="Sel1_AlgK"/>
</dbReference>
<accession>A0ABT1N0Y5</accession>
<organism evidence="2 3">
    <name type="scientific">Photobacterium pectinilyticum</name>
    <dbReference type="NCBI Taxonomy" id="2906793"/>
    <lineage>
        <taxon>Bacteria</taxon>
        <taxon>Pseudomonadati</taxon>
        <taxon>Pseudomonadota</taxon>
        <taxon>Gammaproteobacteria</taxon>
        <taxon>Vibrionales</taxon>
        <taxon>Vibrionaceae</taxon>
        <taxon>Photobacterium</taxon>
    </lineage>
</organism>
<proteinExistence type="predicted"/>
<sequence length="521" mass="59363">MRKAVIYISHDERLTKVGKSFRMLPREQRARTDNAYYVVEHTFEVLVEDDRELRRLENRIHEFLREYFTPVNHKATTNSSEWYDSAPKAIKPFVELKVLEHRERQAREECTDIKDKLKTADELNKQLVVRNSELNNQSNECKLETILKTTSFTSLSLNLELSYLLNKQCAEYRDSINLRIGHGDVEAMFLEGKRLINKDELSEQAVKWIGRASHTLFPAEVLLATACLEAAFFDTPYGLESLGESFEEGKVLDCNPMLAAKYYLKAAELGSSNAMAKICIFFNEGYGVEKDPAQAFLWANKAASAGHAKGLEMLSNYYSSGVGVEPDQEKAYQLLIEASQVNEFCENRISNHVFNLLCVDTHFGKGTHVDLEQSYNWAKKSSERGDSIGRLLHYYCLKEGYGVTANLEQAKIHLDAWIDAGDPFALAARYKDHRSEPDFLLRALEANPDKPLNFVHFYLSKSNFAQDVAFAIILCEDIYEFAHLKCAVELLIDIYTDGEVTEPDAEKAAYWRSVLNSSDTN</sequence>
<dbReference type="SUPFAM" id="SSF81901">
    <property type="entry name" value="HCP-like"/>
    <property type="match status" value="1"/>
</dbReference>
<dbReference type="Pfam" id="PF08238">
    <property type="entry name" value="Sel1"/>
    <property type="match status" value="6"/>
</dbReference>
<feature type="coiled-coil region" evidence="1">
    <location>
        <begin position="96"/>
        <end position="140"/>
    </location>
</feature>
<protein>
    <submittedName>
        <fullName evidence="2">Sel1 repeat family protein</fullName>
    </submittedName>
</protein>
<dbReference type="PANTHER" id="PTHR11102:SF160">
    <property type="entry name" value="ERAD-ASSOCIATED E3 UBIQUITIN-PROTEIN LIGASE COMPONENT HRD3"/>
    <property type="match status" value="1"/>
</dbReference>
<name>A0ABT1N0Y5_9GAMM</name>
<gene>
    <name evidence="2" type="ORF">NHN17_09850</name>
</gene>
<keyword evidence="1" id="KW-0175">Coiled coil</keyword>
<reference evidence="2 3" key="1">
    <citation type="submission" date="2022-07" db="EMBL/GenBank/DDBJ databases">
        <title>Photobacterium pectinilyticum sp. nov., a marine bacterium isolated from surface seawater of Qingdao offshore.</title>
        <authorList>
            <person name="Wang X."/>
        </authorList>
    </citation>
    <scope>NUCLEOTIDE SEQUENCE [LARGE SCALE GENOMIC DNA]</scope>
    <source>
        <strain evidence="2 3">ZSDE20</strain>
    </source>
</reference>
<dbReference type="PANTHER" id="PTHR11102">
    <property type="entry name" value="SEL-1-LIKE PROTEIN"/>
    <property type="match status" value="1"/>
</dbReference>
<keyword evidence="3" id="KW-1185">Reference proteome</keyword>
<comment type="caution">
    <text evidence="2">The sequence shown here is derived from an EMBL/GenBank/DDBJ whole genome shotgun (WGS) entry which is preliminary data.</text>
</comment>
<dbReference type="InterPro" id="IPR006597">
    <property type="entry name" value="Sel1-like"/>
</dbReference>
<dbReference type="InterPro" id="IPR011990">
    <property type="entry name" value="TPR-like_helical_dom_sf"/>
</dbReference>
<dbReference type="Proteomes" id="UP001524460">
    <property type="component" value="Unassembled WGS sequence"/>
</dbReference>
<dbReference type="RefSeq" id="WP_255042235.1">
    <property type="nucleotide sequence ID" value="NZ_JANEYT010000018.1"/>
</dbReference>
<evidence type="ECO:0000313" key="2">
    <source>
        <dbReference type="EMBL" id="MCQ1058360.1"/>
    </source>
</evidence>
<dbReference type="EMBL" id="JANEYT010000018">
    <property type="protein sequence ID" value="MCQ1058360.1"/>
    <property type="molecule type" value="Genomic_DNA"/>
</dbReference>
<dbReference type="SMART" id="SM00671">
    <property type="entry name" value="SEL1"/>
    <property type="match status" value="4"/>
</dbReference>
<evidence type="ECO:0000256" key="1">
    <source>
        <dbReference type="SAM" id="Coils"/>
    </source>
</evidence>